<keyword evidence="4" id="KW-1185">Reference proteome</keyword>
<dbReference type="EMBL" id="KV454302">
    <property type="protein sequence ID" value="ODQ69921.1"/>
    <property type="molecule type" value="Genomic_DNA"/>
</dbReference>
<organism evidence="3 4">
    <name type="scientific">Lipomyces starkeyi NRRL Y-11557</name>
    <dbReference type="NCBI Taxonomy" id="675824"/>
    <lineage>
        <taxon>Eukaryota</taxon>
        <taxon>Fungi</taxon>
        <taxon>Dikarya</taxon>
        <taxon>Ascomycota</taxon>
        <taxon>Saccharomycotina</taxon>
        <taxon>Lipomycetes</taxon>
        <taxon>Lipomycetales</taxon>
        <taxon>Lipomycetaceae</taxon>
        <taxon>Lipomyces</taxon>
    </lineage>
</organism>
<keyword evidence="1" id="KW-0175">Coiled coil</keyword>
<dbReference type="AlphaFoldDB" id="A0A1E3PWX7"/>
<evidence type="ECO:0000256" key="1">
    <source>
        <dbReference type="SAM" id="Coils"/>
    </source>
</evidence>
<evidence type="ECO:0000313" key="4">
    <source>
        <dbReference type="Proteomes" id="UP000094385"/>
    </source>
</evidence>
<name>A0A1E3PWX7_LIPST</name>
<dbReference type="OrthoDB" id="10411982at2759"/>
<protein>
    <recommendedName>
        <fullName evidence="5">Zinc finger GRF-type domain-containing protein</fullName>
    </recommendedName>
</protein>
<gene>
    <name evidence="3" type="ORF">LIPSTDRAFT_113856</name>
</gene>
<reference evidence="3 4" key="1">
    <citation type="journal article" date="2016" name="Proc. Natl. Acad. Sci. U.S.A.">
        <title>Comparative genomics of biotechnologically important yeasts.</title>
        <authorList>
            <person name="Riley R."/>
            <person name="Haridas S."/>
            <person name="Wolfe K.H."/>
            <person name="Lopes M.R."/>
            <person name="Hittinger C.T."/>
            <person name="Goeker M."/>
            <person name="Salamov A.A."/>
            <person name="Wisecaver J.H."/>
            <person name="Long T.M."/>
            <person name="Calvey C.H."/>
            <person name="Aerts A.L."/>
            <person name="Barry K.W."/>
            <person name="Choi C."/>
            <person name="Clum A."/>
            <person name="Coughlan A.Y."/>
            <person name="Deshpande S."/>
            <person name="Douglass A.P."/>
            <person name="Hanson S.J."/>
            <person name="Klenk H.-P."/>
            <person name="LaButti K.M."/>
            <person name="Lapidus A."/>
            <person name="Lindquist E.A."/>
            <person name="Lipzen A.M."/>
            <person name="Meier-Kolthoff J.P."/>
            <person name="Ohm R.A."/>
            <person name="Otillar R.P."/>
            <person name="Pangilinan J.L."/>
            <person name="Peng Y."/>
            <person name="Rokas A."/>
            <person name="Rosa C.A."/>
            <person name="Scheuner C."/>
            <person name="Sibirny A.A."/>
            <person name="Slot J.C."/>
            <person name="Stielow J.B."/>
            <person name="Sun H."/>
            <person name="Kurtzman C.P."/>
            <person name="Blackwell M."/>
            <person name="Grigoriev I.V."/>
            <person name="Jeffries T.W."/>
        </authorList>
    </citation>
    <scope>NUCLEOTIDE SEQUENCE [LARGE SCALE GENOMIC DNA]</scope>
    <source>
        <strain evidence="3 4">NRRL Y-11557</strain>
    </source>
</reference>
<evidence type="ECO:0000256" key="2">
    <source>
        <dbReference type="SAM" id="MobiDB-lite"/>
    </source>
</evidence>
<feature type="compositionally biased region" description="Polar residues" evidence="2">
    <location>
        <begin position="97"/>
        <end position="108"/>
    </location>
</feature>
<evidence type="ECO:0000313" key="3">
    <source>
        <dbReference type="EMBL" id="ODQ69921.1"/>
    </source>
</evidence>
<dbReference type="Proteomes" id="UP000094385">
    <property type="component" value="Unassembled WGS sequence"/>
</dbReference>
<proteinExistence type="predicted"/>
<evidence type="ECO:0008006" key="5">
    <source>
        <dbReference type="Google" id="ProtNLM"/>
    </source>
</evidence>
<sequence length="290" mass="33333">MGGMYYDGEWSCDCSPPRTSFRRVAKDNRAYYSCPLKFQDKNRCKFFIYEDSPEFAARTGATPLRPPTTPSRPVPNHPVGTQPSPHTPVDQPGHQAGQPNLSQQSSKTVENEDEFDDPELDRLMSSVDESMLTPSKRRRVEELTTPTPSRRDYSDLNRLFSPPESSYESSFMEKQCTREQHAANTNLMGISRVDNKLDGPTRTYGDAHEMMRAHWKELLDEGTRYIRQLSDILGEKGRRLEEENEELKRQIAILEEEAAALTEQHQEYVRQVDILQAAVDTYEERMAFFG</sequence>
<accession>A0A1E3PWX7</accession>
<feature type="coiled-coil region" evidence="1">
    <location>
        <begin position="226"/>
        <end position="285"/>
    </location>
</feature>
<feature type="compositionally biased region" description="Pro residues" evidence="2">
    <location>
        <begin position="64"/>
        <end position="76"/>
    </location>
</feature>
<feature type="region of interest" description="Disordered" evidence="2">
    <location>
        <begin position="58"/>
        <end position="159"/>
    </location>
</feature>